<comment type="caution">
    <text evidence="1">The sequence shown here is derived from an EMBL/GenBank/DDBJ whole genome shotgun (WGS) entry which is preliminary data.</text>
</comment>
<evidence type="ECO:0000313" key="1">
    <source>
        <dbReference type="EMBL" id="GBL87309.1"/>
    </source>
</evidence>
<reference evidence="1 2" key="1">
    <citation type="journal article" date="2019" name="Sci. Rep.">
        <title>Orb-weaving spider Araneus ventricosus genome elucidates the spidroin gene catalogue.</title>
        <authorList>
            <person name="Kono N."/>
            <person name="Nakamura H."/>
            <person name="Ohtoshi R."/>
            <person name="Moran D.A.P."/>
            <person name="Shinohara A."/>
            <person name="Yoshida Y."/>
            <person name="Fujiwara M."/>
            <person name="Mori M."/>
            <person name="Tomita M."/>
            <person name="Arakawa K."/>
        </authorList>
    </citation>
    <scope>NUCLEOTIDE SEQUENCE [LARGE SCALE GENOMIC DNA]</scope>
</reference>
<dbReference type="EMBL" id="BGPR01000052">
    <property type="protein sequence ID" value="GBL87309.1"/>
    <property type="molecule type" value="Genomic_DNA"/>
</dbReference>
<evidence type="ECO:0000313" key="2">
    <source>
        <dbReference type="Proteomes" id="UP000499080"/>
    </source>
</evidence>
<sequence>MPRPGNPLLQPADDRLQWDAIYSAAPTRSRASLGAPPYFAGFRFARKDSEALLSLLQIGNGVRLKVLLCLLIPRERKRKWFMVKKMRRFSG</sequence>
<dbReference type="Proteomes" id="UP000499080">
    <property type="component" value="Unassembled WGS sequence"/>
</dbReference>
<gene>
    <name evidence="1" type="ORF">AVEN_270563_1</name>
</gene>
<accession>A0A4Y2B7A0</accession>
<protein>
    <submittedName>
        <fullName evidence="1">Uncharacterized protein</fullName>
    </submittedName>
</protein>
<name>A0A4Y2B7A0_ARAVE</name>
<proteinExistence type="predicted"/>
<organism evidence="1 2">
    <name type="scientific">Araneus ventricosus</name>
    <name type="common">Orbweaver spider</name>
    <name type="synonym">Epeira ventricosa</name>
    <dbReference type="NCBI Taxonomy" id="182803"/>
    <lineage>
        <taxon>Eukaryota</taxon>
        <taxon>Metazoa</taxon>
        <taxon>Ecdysozoa</taxon>
        <taxon>Arthropoda</taxon>
        <taxon>Chelicerata</taxon>
        <taxon>Arachnida</taxon>
        <taxon>Araneae</taxon>
        <taxon>Araneomorphae</taxon>
        <taxon>Entelegynae</taxon>
        <taxon>Araneoidea</taxon>
        <taxon>Araneidae</taxon>
        <taxon>Araneus</taxon>
    </lineage>
</organism>
<keyword evidence="2" id="KW-1185">Reference proteome</keyword>
<dbReference type="AlphaFoldDB" id="A0A4Y2B7A0"/>